<dbReference type="PANTHER" id="PTHR42947:SF1">
    <property type="entry name" value="COB--COM HETERODISULFIDE REDUCTASE SUBUNIT B 1"/>
    <property type="match status" value="1"/>
</dbReference>
<dbReference type="EMBL" id="CP002085">
    <property type="protein sequence ID" value="ADK85479.1"/>
    <property type="molecule type" value="Genomic_DNA"/>
</dbReference>
<evidence type="ECO:0000313" key="3">
    <source>
        <dbReference type="EMBL" id="ADK85479.1"/>
    </source>
</evidence>
<dbReference type="PANTHER" id="PTHR42947">
    <property type="entry name" value="COB--COM HETERODISULFIDE REDUCTASE SUBUNIT B 1"/>
    <property type="match status" value="1"/>
</dbReference>
<dbReference type="Pfam" id="PF02754">
    <property type="entry name" value="CCG"/>
    <property type="match status" value="2"/>
</dbReference>
<sequence>MNYAFFVGCKTPHHVPAYEKSTRAVCAAVGLGLVDLEFNCCGYPMRNLYFDSYILSAARNMAIAEARGLDVMTQCKCCLGSFKTAAYYMKEDPALLARINDELAKEGLRYSGKVVVKHLLTALSRDVGAEALAQRITRPFIGLKAAVLHGCHALRPSQMTGFDDPWHPTLSDELVALTGAEVVEWAGKVSCCGAPLRGRNDALADRMIGQRLNEAHRAGADVFCVSCPYSFMQASGAYRAAAGGGEALVAAAALYPQMLGLAMGLTPEELGVADGPALGRHLVEHLANKAA</sequence>
<dbReference type="InterPro" id="IPR004017">
    <property type="entry name" value="Cys_rich_dom"/>
</dbReference>
<organism evidence="3 4">
    <name type="scientific">Desulfarculus baarsii (strain ATCC 33931 / DSM 2075 / LMG 7858 / VKM B-1802 / 2st14)</name>
    <dbReference type="NCBI Taxonomy" id="644282"/>
    <lineage>
        <taxon>Bacteria</taxon>
        <taxon>Pseudomonadati</taxon>
        <taxon>Thermodesulfobacteriota</taxon>
        <taxon>Desulfarculia</taxon>
        <taxon>Desulfarculales</taxon>
        <taxon>Desulfarculaceae</taxon>
        <taxon>Desulfarculus</taxon>
    </lineage>
</organism>
<dbReference type="OrthoDB" id="9777685at2"/>
<evidence type="ECO:0000313" key="4">
    <source>
        <dbReference type="Proteomes" id="UP000009047"/>
    </source>
</evidence>
<dbReference type="RefSeq" id="WP_013258920.1">
    <property type="nucleotide sequence ID" value="NC_014365.1"/>
</dbReference>
<dbReference type="eggNOG" id="COG2048">
    <property type="taxonomic scope" value="Bacteria"/>
</dbReference>
<dbReference type="AlphaFoldDB" id="E1QIG2"/>
<dbReference type="Proteomes" id="UP000009047">
    <property type="component" value="Chromosome"/>
</dbReference>
<dbReference type="InterPro" id="IPR051278">
    <property type="entry name" value="HdrB/HdrD_reductase"/>
</dbReference>
<dbReference type="KEGG" id="dbr:Deba_2114"/>
<dbReference type="EC" id="1.8.98.1" evidence="3"/>
<evidence type="ECO:0000256" key="1">
    <source>
        <dbReference type="ARBA" id="ARBA00023002"/>
    </source>
</evidence>
<name>E1QIG2_DESB2</name>
<feature type="domain" description="Cysteine-rich" evidence="2">
    <location>
        <begin position="146"/>
        <end position="229"/>
    </location>
</feature>
<gene>
    <name evidence="3" type="ordered locus">Deba_2114</name>
</gene>
<dbReference type="STRING" id="644282.Deba_2114"/>
<keyword evidence="4" id="KW-1185">Reference proteome</keyword>
<reference evidence="3 4" key="1">
    <citation type="journal article" date="2010" name="Stand. Genomic Sci.">
        <title>Complete genome sequence of Desulfarculus baarsii type strain (2st14).</title>
        <authorList>
            <person name="Sun H."/>
            <person name="Spring S."/>
            <person name="Lapidus A."/>
            <person name="Davenport K."/>
            <person name="Del Rio T.G."/>
            <person name="Tice H."/>
            <person name="Nolan M."/>
            <person name="Copeland A."/>
            <person name="Cheng J.F."/>
            <person name="Lucas S."/>
            <person name="Tapia R."/>
            <person name="Goodwin L."/>
            <person name="Pitluck S."/>
            <person name="Ivanova N."/>
            <person name="Pagani I."/>
            <person name="Mavromatis K."/>
            <person name="Ovchinnikova G."/>
            <person name="Pati A."/>
            <person name="Chen A."/>
            <person name="Palaniappan K."/>
            <person name="Hauser L."/>
            <person name="Chang Y.J."/>
            <person name="Jeffries C.D."/>
            <person name="Detter J.C."/>
            <person name="Han C."/>
            <person name="Rohde M."/>
            <person name="Brambilla E."/>
            <person name="Goker M."/>
            <person name="Woyke T."/>
            <person name="Bristow J."/>
            <person name="Eisen J.A."/>
            <person name="Markowitz V."/>
            <person name="Hugenholtz P."/>
            <person name="Kyrpides N.C."/>
            <person name="Klenk H.P."/>
            <person name="Land M."/>
        </authorList>
    </citation>
    <scope>NUCLEOTIDE SEQUENCE [LARGE SCALE GENOMIC DNA]</scope>
    <source>
        <strain evidence="4">ATCC 33931 / DSM 2075 / LMG 7858 / VKM B-1802 / 2st14</strain>
    </source>
</reference>
<protein>
    <submittedName>
        <fullName evidence="3">CoB--CoM heterodisulfide reductase</fullName>
        <ecNumber evidence="3">1.8.98.1</ecNumber>
    </submittedName>
</protein>
<dbReference type="HOGENOM" id="CLU_052147_1_0_7"/>
<dbReference type="Gene3D" id="1.20.1050.140">
    <property type="match status" value="1"/>
</dbReference>
<evidence type="ECO:0000259" key="2">
    <source>
        <dbReference type="Pfam" id="PF02754"/>
    </source>
</evidence>
<feature type="domain" description="Cysteine-rich" evidence="2">
    <location>
        <begin position="3"/>
        <end position="83"/>
    </location>
</feature>
<proteinExistence type="predicted"/>
<keyword evidence="1 3" id="KW-0560">Oxidoreductase</keyword>
<accession>E1QIG2</accession>
<dbReference type="GO" id="GO:0051912">
    <property type="term" value="F:CoB--CoM heterodisulfide reductase activity"/>
    <property type="evidence" value="ECO:0007669"/>
    <property type="project" value="UniProtKB-EC"/>
</dbReference>